<dbReference type="SUPFAM" id="SSF46565">
    <property type="entry name" value="Chaperone J-domain"/>
    <property type="match status" value="1"/>
</dbReference>
<keyword evidence="2" id="KW-0677">Repeat</keyword>
<dbReference type="InterPro" id="IPR008971">
    <property type="entry name" value="HSP40/DnaJ_pept-bd"/>
</dbReference>
<reference evidence="10 11" key="1">
    <citation type="journal article" date="2015" name="Genome Announc.">
        <title>Expanding the biotechnology potential of lactobacilli through comparative genomics of 213 strains and associated genera.</title>
        <authorList>
            <person name="Sun Z."/>
            <person name="Harris H.M."/>
            <person name="McCann A."/>
            <person name="Guo C."/>
            <person name="Argimon S."/>
            <person name="Zhang W."/>
            <person name="Yang X."/>
            <person name="Jeffery I.B."/>
            <person name="Cooney J.C."/>
            <person name="Kagawa T.F."/>
            <person name="Liu W."/>
            <person name="Song Y."/>
            <person name="Salvetti E."/>
            <person name="Wrobel A."/>
            <person name="Rasinkangas P."/>
            <person name="Parkhill J."/>
            <person name="Rea M.C."/>
            <person name="O'Sullivan O."/>
            <person name="Ritari J."/>
            <person name="Douillard F.P."/>
            <person name="Paul Ross R."/>
            <person name="Yang R."/>
            <person name="Briner A.E."/>
            <person name="Felis G.E."/>
            <person name="de Vos W.M."/>
            <person name="Barrangou R."/>
            <person name="Klaenhammer T.R."/>
            <person name="Caufield P.W."/>
            <person name="Cui Y."/>
            <person name="Zhang H."/>
            <person name="O'Toole P.W."/>
        </authorList>
    </citation>
    <scope>NUCLEOTIDE SEQUENCE [LARGE SCALE GENOMIC DNA]</scope>
    <source>
        <strain evidence="10 11">DSM 7090</strain>
    </source>
</reference>
<feature type="domain" description="CR-type" evidence="9">
    <location>
        <begin position="145"/>
        <end position="228"/>
    </location>
</feature>
<dbReference type="SUPFAM" id="SSF49493">
    <property type="entry name" value="HSP40/DnaJ peptide-binding domain"/>
    <property type="match status" value="1"/>
</dbReference>
<keyword evidence="3 6" id="KW-0863">Zinc-finger</keyword>
<keyword evidence="7" id="KW-0472">Membrane</keyword>
<dbReference type="PROSITE" id="PS51188">
    <property type="entry name" value="ZF_CR"/>
    <property type="match status" value="1"/>
</dbReference>
<dbReference type="Pfam" id="PF00684">
    <property type="entry name" value="DnaJ_CXXCXGXG"/>
    <property type="match status" value="1"/>
</dbReference>
<evidence type="ECO:0000313" key="10">
    <source>
        <dbReference type="EMBL" id="KRO03106.1"/>
    </source>
</evidence>
<dbReference type="GeneID" id="84904063"/>
<keyword evidence="7" id="KW-1133">Transmembrane helix</keyword>
<keyword evidence="1 6" id="KW-0479">Metal-binding</keyword>
<feature type="domain" description="J" evidence="8">
    <location>
        <begin position="8"/>
        <end position="72"/>
    </location>
</feature>
<feature type="zinc finger region" description="CR-type" evidence="6">
    <location>
        <begin position="145"/>
        <end position="228"/>
    </location>
</feature>
<dbReference type="Proteomes" id="UP000051927">
    <property type="component" value="Unassembled WGS sequence"/>
</dbReference>
<protein>
    <submittedName>
        <fullName evidence="10">Chaperone protein DnaJ</fullName>
    </submittedName>
</protein>
<dbReference type="SUPFAM" id="SSF57938">
    <property type="entry name" value="DnaJ/Hsp40 cysteine-rich domain"/>
    <property type="match status" value="1"/>
</dbReference>
<dbReference type="CDD" id="cd06257">
    <property type="entry name" value="DnaJ"/>
    <property type="match status" value="1"/>
</dbReference>
<keyword evidence="5" id="KW-0143">Chaperone</keyword>
<gene>
    <name evidence="10" type="ORF">IV60_GL000285</name>
</gene>
<dbReference type="EMBL" id="JQCP01000001">
    <property type="protein sequence ID" value="KRO03106.1"/>
    <property type="molecule type" value="Genomic_DNA"/>
</dbReference>
<dbReference type="Gene3D" id="6.20.20.10">
    <property type="match status" value="2"/>
</dbReference>
<keyword evidence="11" id="KW-1185">Reference proteome</keyword>
<dbReference type="InterPro" id="IPR002939">
    <property type="entry name" value="DnaJ_C"/>
</dbReference>
<organism evidence="10 11">
    <name type="scientific">Lancefieldella rimae</name>
    <dbReference type="NCBI Taxonomy" id="1383"/>
    <lineage>
        <taxon>Bacteria</taxon>
        <taxon>Bacillati</taxon>
        <taxon>Actinomycetota</taxon>
        <taxon>Coriobacteriia</taxon>
        <taxon>Coriobacteriales</taxon>
        <taxon>Atopobiaceae</taxon>
        <taxon>Lancefieldella</taxon>
    </lineage>
</organism>
<evidence type="ECO:0000256" key="6">
    <source>
        <dbReference type="PROSITE-ProRule" id="PRU00546"/>
    </source>
</evidence>
<evidence type="ECO:0000256" key="7">
    <source>
        <dbReference type="SAM" id="Phobius"/>
    </source>
</evidence>
<dbReference type="CDD" id="cd10719">
    <property type="entry name" value="DnaJ_zf"/>
    <property type="match status" value="1"/>
</dbReference>
<dbReference type="Gene3D" id="2.60.260.20">
    <property type="entry name" value="Urease metallochaperone UreE, N-terminal domain"/>
    <property type="match status" value="1"/>
</dbReference>
<feature type="transmembrane region" description="Helical" evidence="7">
    <location>
        <begin position="334"/>
        <end position="356"/>
    </location>
</feature>
<sequence length="365" mass="39041">MASMNEKDYYVILEVSETATTEEIRKAFQVKARKLHPDVNKAPDAEARFKEVSEAYAVLSDEGKRRRYDAMRSGNPFAGGYGPSGSPAGSNSYGQDPFGWGFPFGGVDFSSWRSQGSRRSRAYKPQTGADIEYDLTLTPMQAQEGVRKGITYQRFSACEACHGSGSVHHSEASSTCPTCGGTGHIHVDLSGIFGFGTVEMECPECEGTGHVVADPCEACGGSGRVLSASEAVVNVPPHAHDGDEIRMEGKGNAGTNGSKTGDFVVRVRVPEEQVTLRQSMGARAIGIALPFFAVDLATGASLLGTIIVAMLVVFGVRNIVGDGIKRSQRWWRNLGYAVVNGALTGIAWALVAYMFFSCTAGLGRW</sequence>
<keyword evidence="7" id="KW-0812">Transmembrane</keyword>
<evidence type="ECO:0000256" key="4">
    <source>
        <dbReference type="ARBA" id="ARBA00022833"/>
    </source>
</evidence>
<evidence type="ECO:0000256" key="3">
    <source>
        <dbReference type="ARBA" id="ARBA00022771"/>
    </source>
</evidence>
<comment type="caution">
    <text evidence="10">The sequence shown here is derived from an EMBL/GenBank/DDBJ whole genome shotgun (WGS) entry which is preliminary data.</text>
</comment>
<dbReference type="PROSITE" id="PS00636">
    <property type="entry name" value="DNAJ_1"/>
    <property type="match status" value="1"/>
</dbReference>
<proteinExistence type="predicted"/>
<accession>A0ABR5Q3M2</accession>
<dbReference type="InterPro" id="IPR018253">
    <property type="entry name" value="DnaJ_domain_CS"/>
</dbReference>
<dbReference type="InterPro" id="IPR036869">
    <property type="entry name" value="J_dom_sf"/>
</dbReference>
<keyword evidence="4 6" id="KW-0862">Zinc</keyword>
<dbReference type="InterPro" id="IPR036410">
    <property type="entry name" value="HSP_DnaJ_Cys-rich_dom_sf"/>
</dbReference>
<feature type="transmembrane region" description="Helical" evidence="7">
    <location>
        <begin position="287"/>
        <end position="314"/>
    </location>
</feature>
<evidence type="ECO:0000313" key="11">
    <source>
        <dbReference type="Proteomes" id="UP000051927"/>
    </source>
</evidence>
<dbReference type="Gene3D" id="1.10.287.110">
    <property type="entry name" value="DnaJ domain"/>
    <property type="match status" value="1"/>
</dbReference>
<dbReference type="Pfam" id="PF01556">
    <property type="entry name" value="DnaJ_C"/>
    <property type="match status" value="1"/>
</dbReference>
<dbReference type="Pfam" id="PF00226">
    <property type="entry name" value="DnaJ"/>
    <property type="match status" value="1"/>
</dbReference>
<name>A0ABR5Q3M2_9ACTN</name>
<evidence type="ECO:0000256" key="2">
    <source>
        <dbReference type="ARBA" id="ARBA00022737"/>
    </source>
</evidence>
<dbReference type="RefSeq" id="WP_003148459.1">
    <property type="nucleotide sequence ID" value="NZ_JQCP01000001.1"/>
</dbReference>
<dbReference type="PANTHER" id="PTHR43096:SF52">
    <property type="entry name" value="DNAJ HOMOLOG 1, MITOCHONDRIAL-RELATED"/>
    <property type="match status" value="1"/>
</dbReference>
<evidence type="ECO:0000259" key="8">
    <source>
        <dbReference type="PROSITE" id="PS50076"/>
    </source>
</evidence>
<dbReference type="InterPro" id="IPR001305">
    <property type="entry name" value="HSP_DnaJ_Cys-rich_dom"/>
</dbReference>
<evidence type="ECO:0000256" key="1">
    <source>
        <dbReference type="ARBA" id="ARBA00022723"/>
    </source>
</evidence>
<dbReference type="PROSITE" id="PS50076">
    <property type="entry name" value="DNAJ_2"/>
    <property type="match status" value="1"/>
</dbReference>
<dbReference type="SMART" id="SM00271">
    <property type="entry name" value="DnaJ"/>
    <property type="match status" value="1"/>
</dbReference>
<dbReference type="InterPro" id="IPR001623">
    <property type="entry name" value="DnaJ_domain"/>
</dbReference>
<evidence type="ECO:0000259" key="9">
    <source>
        <dbReference type="PROSITE" id="PS51188"/>
    </source>
</evidence>
<dbReference type="PANTHER" id="PTHR43096">
    <property type="entry name" value="DNAJ HOMOLOG 1, MITOCHONDRIAL-RELATED"/>
    <property type="match status" value="1"/>
</dbReference>
<evidence type="ECO:0000256" key="5">
    <source>
        <dbReference type="ARBA" id="ARBA00023186"/>
    </source>
</evidence>
<dbReference type="PRINTS" id="PR00625">
    <property type="entry name" value="JDOMAIN"/>
</dbReference>